<dbReference type="Proteomes" id="UP000465035">
    <property type="component" value="Chromosome"/>
</dbReference>
<dbReference type="PANTHER" id="PTHR43033:SF1">
    <property type="entry name" value="TRNA(ILE)-LYSIDINE SYNTHASE-RELATED"/>
    <property type="match status" value="1"/>
</dbReference>
<comment type="caution">
    <text evidence="8">Lacks conserved residue(s) required for the propagation of feature annotation.</text>
</comment>
<keyword evidence="3 8" id="KW-0436">Ligase</keyword>
<evidence type="ECO:0000313" key="10">
    <source>
        <dbReference type="EMBL" id="QHB52500.1"/>
    </source>
</evidence>
<dbReference type="Pfam" id="PF01171">
    <property type="entry name" value="ATP_bind_3"/>
    <property type="match status" value="1"/>
</dbReference>
<dbReference type="GO" id="GO:0032267">
    <property type="term" value="F:tRNA(Ile)-lysidine synthase activity"/>
    <property type="evidence" value="ECO:0007669"/>
    <property type="project" value="UniProtKB-EC"/>
</dbReference>
<evidence type="ECO:0000256" key="8">
    <source>
        <dbReference type="HAMAP-Rule" id="MF_01161"/>
    </source>
</evidence>
<dbReference type="InterPro" id="IPR012795">
    <property type="entry name" value="tRNA_Ile_lys_synt_N"/>
</dbReference>
<comment type="similarity">
    <text evidence="8">Belongs to the tRNA(Ile)-lysidine synthase family.</text>
</comment>
<organism evidence="10 11">
    <name type="scientific">Lentilactobacillus hilgardii</name>
    <name type="common">Lactobacillus hilgardii</name>
    <dbReference type="NCBI Taxonomy" id="1588"/>
    <lineage>
        <taxon>Bacteria</taxon>
        <taxon>Bacillati</taxon>
        <taxon>Bacillota</taxon>
        <taxon>Bacilli</taxon>
        <taxon>Lactobacillales</taxon>
        <taxon>Lactobacillaceae</taxon>
        <taxon>Lentilactobacillus</taxon>
    </lineage>
</organism>
<dbReference type="InterPro" id="IPR014729">
    <property type="entry name" value="Rossmann-like_a/b/a_fold"/>
</dbReference>
<evidence type="ECO:0000259" key="9">
    <source>
        <dbReference type="SMART" id="SM00977"/>
    </source>
</evidence>
<sequence length="478" mass="55943">MSYKKGYYKPVSLQQKFNQMVLQNNWWKTDQPVVVAVSTGIDSMTLLYLLEHLDQCSPQIIVAYVDHCLREQSKRETVFIQQYCSDHHLKLVQAVWNRKQHPQHGIEAAAREFRYRFFRRVLKENQATVLLTAHHGDDLAETMLMKLVRGGQIESLIGIAEQRPTSFGSVVRPLLHFSKKEIHQFASSVHIKWFEDETNRDLTIQRNRFRHQIVPKMKQENPRMLKHFVDYSKQLKTLIEVNQELMRPTAEEILSSFKPGRQLTLSRKLMTSYSDDVQISLVKFLIEKKLKIQNIPLNQFEEIHRLMTNTAKPQGTLSLPNGWLFIKSYQKLTIVKKVDNHVIKPKNDEQFMVILDRWYSLKDGSRFGVFTTKILGNYKITTFHLSEKDFPLIIRHWRNGDRLRLKNGGHQKVSRVLINAKIPQEDRLDTNVLMTSQDEILAVPGLKSAFFSENLGKVFYLIEDKKQSTSERKGIDNE</sequence>
<dbReference type="SMART" id="SM00977">
    <property type="entry name" value="TilS_C"/>
    <property type="match status" value="1"/>
</dbReference>
<evidence type="ECO:0000256" key="5">
    <source>
        <dbReference type="ARBA" id="ARBA00022741"/>
    </source>
</evidence>
<evidence type="ECO:0000256" key="3">
    <source>
        <dbReference type="ARBA" id="ARBA00022598"/>
    </source>
</evidence>
<reference evidence="10 11" key="1">
    <citation type="submission" date="2019-12" db="EMBL/GenBank/DDBJ databases">
        <title>Lactobacillus hilgardii FLUB.</title>
        <authorList>
            <person name="Gustaw K."/>
        </authorList>
    </citation>
    <scope>NUCLEOTIDE SEQUENCE [LARGE SCALE GENOMIC DNA]</scope>
    <source>
        <strain evidence="10 11">FLUB</strain>
    </source>
</reference>
<dbReference type="EC" id="6.3.4.19" evidence="8"/>
<feature type="domain" description="Lysidine-tRNA(Ile) synthetase C-terminal" evidence="9">
    <location>
        <begin position="392"/>
        <end position="461"/>
    </location>
</feature>
<evidence type="ECO:0000256" key="4">
    <source>
        <dbReference type="ARBA" id="ARBA00022694"/>
    </source>
</evidence>
<evidence type="ECO:0000256" key="6">
    <source>
        <dbReference type="ARBA" id="ARBA00022840"/>
    </source>
</evidence>
<evidence type="ECO:0000313" key="11">
    <source>
        <dbReference type="Proteomes" id="UP000465035"/>
    </source>
</evidence>
<dbReference type="GO" id="GO:0005524">
    <property type="term" value="F:ATP binding"/>
    <property type="evidence" value="ECO:0007669"/>
    <property type="project" value="UniProtKB-KW"/>
</dbReference>
<keyword evidence="4 8" id="KW-0819">tRNA processing</keyword>
<evidence type="ECO:0000256" key="7">
    <source>
        <dbReference type="ARBA" id="ARBA00048539"/>
    </source>
</evidence>
<dbReference type="CDD" id="cd01992">
    <property type="entry name" value="TilS_N"/>
    <property type="match status" value="1"/>
</dbReference>
<comment type="function">
    <text evidence="8">Ligates lysine onto the cytidine present at position 34 of the AUA codon-specific tRNA(Ile) that contains the anticodon CAU, in an ATP-dependent manner. Cytidine is converted to lysidine, thus changing the amino acid specificity of the tRNA from methionine to isoleucine.</text>
</comment>
<dbReference type="SUPFAM" id="SSF56037">
    <property type="entry name" value="PheT/TilS domain"/>
    <property type="match status" value="1"/>
</dbReference>
<evidence type="ECO:0000256" key="1">
    <source>
        <dbReference type="ARBA" id="ARBA00004496"/>
    </source>
</evidence>
<dbReference type="NCBIfam" id="TIGR02433">
    <property type="entry name" value="lysidine_TilS_C"/>
    <property type="match status" value="1"/>
</dbReference>
<gene>
    <name evidence="8 10" type="primary">tilS</name>
    <name evidence="10" type="ORF">GQR93_10010</name>
</gene>
<dbReference type="Pfam" id="PF11734">
    <property type="entry name" value="TilS_C"/>
    <property type="match status" value="1"/>
</dbReference>
<protein>
    <recommendedName>
        <fullName evidence="8">tRNA(Ile)-lysidine synthase</fullName>
        <ecNumber evidence="8">6.3.4.19</ecNumber>
    </recommendedName>
    <alternativeName>
        <fullName evidence="8">tRNA(Ile)-2-lysyl-cytidine synthase</fullName>
    </alternativeName>
    <alternativeName>
        <fullName evidence="8">tRNA(Ile)-lysidine synthetase</fullName>
    </alternativeName>
</protein>
<keyword evidence="2 8" id="KW-0963">Cytoplasm</keyword>
<dbReference type="AlphaFoldDB" id="A0A6P1E8N3"/>
<accession>A0A6P1E8N3</accession>
<evidence type="ECO:0000256" key="2">
    <source>
        <dbReference type="ARBA" id="ARBA00022490"/>
    </source>
</evidence>
<dbReference type="PANTHER" id="PTHR43033">
    <property type="entry name" value="TRNA(ILE)-LYSIDINE SYNTHASE-RELATED"/>
    <property type="match status" value="1"/>
</dbReference>
<keyword evidence="6" id="KW-0067">ATP-binding</keyword>
<dbReference type="InterPro" id="IPR012094">
    <property type="entry name" value="tRNA_Ile_lys_synt"/>
</dbReference>
<dbReference type="SUPFAM" id="SSF52402">
    <property type="entry name" value="Adenine nucleotide alpha hydrolases-like"/>
    <property type="match status" value="1"/>
</dbReference>
<comment type="catalytic activity">
    <reaction evidence="7 8">
        <text>cytidine(34) in tRNA(Ile2) + L-lysine + ATP = lysidine(34) in tRNA(Ile2) + AMP + diphosphate + H(+)</text>
        <dbReference type="Rhea" id="RHEA:43744"/>
        <dbReference type="Rhea" id="RHEA-COMP:10625"/>
        <dbReference type="Rhea" id="RHEA-COMP:10670"/>
        <dbReference type="ChEBI" id="CHEBI:15378"/>
        <dbReference type="ChEBI" id="CHEBI:30616"/>
        <dbReference type="ChEBI" id="CHEBI:32551"/>
        <dbReference type="ChEBI" id="CHEBI:33019"/>
        <dbReference type="ChEBI" id="CHEBI:82748"/>
        <dbReference type="ChEBI" id="CHEBI:83665"/>
        <dbReference type="ChEBI" id="CHEBI:456215"/>
        <dbReference type="EC" id="6.3.4.19"/>
    </reaction>
</comment>
<proteinExistence type="inferred from homology"/>
<dbReference type="GO" id="GO:0006400">
    <property type="term" value="P:tRNA modification"/>
    <property type="evidence" value="ECO:0007669"/>
    <property type="project" value="UniProtKB-UniRule"/>
</dbReference>
<comment type="subcellular location">
    <subcellularLocation>
        <location evidence="1 8">Cytoplasm</location>
    </subcellularLocation>
</comment>
<keyword evidence="5" id="KW-0547">Nucleotide-binding</keyword>
<dbReference type="NCBIfam" id="TIGR02432">
    <property type="entry name" value="lysidine_TilS_N"/>
    <property type="match status" value="1"/>
</dbReference>
<dbReference type="HAMAP" id="MF_01161">
    <property type="entry name" value="tRNA_Ile_lys_synt"/>
    <property type="match status" value="1"/>
</dbReference>
<dbReference type="EMBL" id="CP047121">
    <property type="protein sequence ID" value="QHB52500.1"/>
    <property type="molecule type" value="Genomic_DNA"/>
</dbReference>
<dbReference type="Gene3D" id="3.40.50.620">
    <property type="entry name" value="HUPs"/>
    <property type="match status" value="1"/>
</dbReference>
<dbReference type="InterPro" id="IPR011063">
    <property type="entry name" value="TilS/TtcA_N"/>
</dbReference>
<name>A0A6P1E8N3_LENHI</name>
<dbReference type="GO" id="GO:0005737">
    <property type="term" value="C:cytoplasm"/>
    <property type="evidence" value="ECO:0007669"/>
    <property type="project" value="UniProtKB-SubCell"/>
</dbReference>
<dbReference type="InterPro" id="IPR012796">
    <property type="entry name" value="Lysidine-tRNA-synth_C"/>
</dbReference>